<keyword evidence="3" id="KW-1185">Reference proteome</keyword>
<evidence type="ECO:0000313" key="2">
    <source>
        <dbReference type="EMBL" id="SHE97004.1"/>
    </source>
</evidence>
<dbReference type="EMBL" id="FQUF01000023">
    <property type="protein sequence ID" value="SHE97004.1"/>
    <property type="molecule type" value="Genomic_DNA"/>
</dbReference>
<dbReference type="AlphaFoldDB" id="A0A1M4XTS7"/>
<organism evidence="2 3">
    <name type="scientific">Atopostipes suicloacalis DSM 15692</name>
    <dbReference type="NCBI Taxonomy" id="1121025"/>
    <lineage>
        <taxon>Bacteria</taxon>
        <taxon>Bacillati</taxon>
        <taxon>Bacillota</taxon>
        <taxon>Bacilli</taxon>
        <taxon>Lactobacillales</taxon>
        <taxon>Carnobacteriaceae</taxon>
        <taxon>Atopostipes</taxon>
    </lineage>
</organism>
<feature type="region of interest" description="Disordered" evidence="1">
    <location>
        <begin position="57"/>
        <end position="81"/>
    </location>
</feature>
<protein>
    <submittedName>
        <fullName evidence="2">Uncharacterized protein</fullName>
    </submittedName>
</protein>
<reference evidence="2 3" key="1">
    <citation type="submission" date="2016-11" db="EMBL/GenBank/DDBJ databases">
        <authorList>
            <person name="Jaros S."/>
            <person name="Januszkiewicz K."/>
            <person name="Wedrychowicz H."/>
        </authorList>
    </citation>
    <scope>NUCLEOTIDE SEQUENCE [LARGE SCALE GENOMIC DNA]</scope>
    <source>
        <strain evidence="2 3">DSM 15692</strain>
    </source>
</reference>
<name>A0A1M4XTS7_9LACT</name>
<sequence>MDLVYYLINLGFTLRAIGIKECSSRAEASVGVRGSPAHVRRRAPAFERIQNSLARVRKRTPAREVTSLTRGQSFPHASPII</sequence>
<dbReference type="Proteomes" id="UP000184128">
    <property type="component" value="Unassembled WGS sequence"/>
</dbReference>
<evidence type="ECO:0000256" key="1">
    <source>
        <dbReference type="SAM" id="MobiDB-lite"/>
    </source>
</evidence>
<gene>
    <name evidence="2" type="ORF">SAMN02745249_01537</name>
</gene>
<proteinExistence type="predicted"/>
<accession>A0A1M4XTS7</accession>
<evidence type="ECO:0000313" key="3">
    <source>
        <dbReference type="Proteomes" id="UP000184128"/>
    </source>
</evidence>